<evidence type="ECO:0000313" key="3">
    <source>
        <dbReference type="WBParaSite" id="ACAC_0000458101-mRNA-1"/>
    </source>
</evidence>
<evidence type="ECO:0000256" key="1">
    <source>
        <dbReference type="SAM" id="Phobius"/>
    </source>
</evidence>
<keyword evidence="1" id="KW-0812">Transmembrane</keyword>
<dbReference type="Proteomes" id="UP000035642">
    <property type="component" value="Unassembled WGS sequence"/>
</dbReference>
<keyword evidence="1" id="KW-1133">Transmembrane helix</keyword>
<reference evidence="3" key="2">
    <citation type="submission" date="2017-02" db="UniProtKB">
        <authorList>
            <consortium name="WormBaseParasite"/>
        </authorList>
    </citation>
    <scope>IDENTIFICATION</scope>
</reference>
<reference evidence="2" key="1">
    <citation type="submission" date="2012-09" db="EMBL/GenBank/DDBJ databases">
        <authorList>
            <person name="Martin A.A."/>
        </authorList>
    </citation>
    <scope>NUCLEOTIDE SEQUENCE</scope>
</reference>
<sequence>MSVVASFYRDEFLHSIFLLWLALRILTLAVFRPLNSVCIAKLTNANIEKSEILLGLHFIDVREISIWFLLICLLKSTEKNTCYMQEGKPAERNVKICTICEENHASERMKIVCYQNNLVYDGFKRPYVIHVRDGHKSRGCFFFISGITESYFNNVPVFGEWVMRATTPKKHKCPYTFAHENMSLVAPKELLRHIIRYPRKELRRLVVLL</sequence>
<accession>A0A0K0D3D6</accession>
<dbReference type="WBParaSite" id="ACAC_0000458101-mRNA-1">
    <property type="protein sequence ID" value="ACAC_0000458101-mRNA-1"/>
    <property type="gene ID" value="ACAC_0000458101"/>
</dbReference>
<proteinExistence type="predicted"/>
<feature type="transmembrane region" description="Helical" evidence="1">
    <location>
        <begin position="12"/>
        <end position="32"/>
    </location>
</feature>
<keyword evidence="1" id="KW-0472">Membrane</keyword>
<protein>
    <submittedName>
        <fullName evidence="3">FLYWCH-type domain-containing protein</fullName>
    </submittedName>
</protein>
<name>A0A0K0D3D6_ANGCA</name>
<keyword evidence="2" id="KW-1185">Reference proteome</keyword>
<evidence type="ECO:0000313" key="2">
    <source>
        <dbReference type="Proteomes" id="UP000035642"/>
    </source>
</evidence>
<organism evidence="2 3">
    <name type="scientific">Angiostrongylus cantonensis</name>
    <name type="common">Rat lungworm</name>
    <dbReference type="NCBI Taxonomy" id="6313"/>
    <lineage>
        <taxon>Eukaryota</taxon>
        <taxon>Metazoa</taxon>
        <taxon>Ecdysozoa</taxon>
        <taxon>Nematoda</taxon>
        <taxon>Chromadorea</taxon>
        <taxon>Rhabditida</taxon>
        <taxon>Rhabditina</taxon>
        <taxon>Rhabditomorpha</taxon>
        <taxon>Strongyloidea</taxon>
        <taxon>Metastrongylidae</taxon>
        <taxon>Angiostrongylus</taxon>
    </lineage>
</organism>
<dbReference type="AlphaFoldDB" id="A0A0K0D3D6"/>